<accession>A0A9P1GUC6</accession>
<evidence type="ECO:0000313" key="8">
    <source>
        <dbReference type="Proteomes" id="UP000838763"/>
    </source>
</evidence>
<dbReference type="GO" id="GO:0034486">
    <property type="term" value="P:vacuolar transmembrane transport"/>
    <property type="evidence" value="ECO:0007669"/>
    <property type="project" value="TreeGrafter"/>
</dbReference>
<feature type="transmembrane region" description="Helical" evidence="5">
    <location>
        <begin position="235"/>
        <end position="259"/>
    </location>
</feature>
<evidence type="ECO:0000256" key="2">
    <source>
        <dbReference type="ARBA" id="ARBA00022692"/>
    </source>
</evidence>
<comment type="caution">
    <text evidence="7">The sequence shown here is derived from an EMBL/GenBank/DDBJ whole genome shotgun (WGS) entry which is preliminary data.</text>
</comment>
<evidence type="ECO:0000256" key="1">
    <source>
        <dbReference type="ARBA" id="ARBA00004141"/>
    </source>
</evidence>
<dbReference type="OrthoDB" id="5151926at2759"/>
<comment type="subcellular location">
    <subcellularLocation>
        <location evidence="1">Membrane</location>
        <topology evidence="1">Multi-pass membrane protein</topology>
    </subcellularLocation>
</comment>
<dbReference type="InterPro" id="IPR004841">
    <property type="entry name" value="AA-permease/SLC12A_dom"/>
</dbReference>
<dbReference type="GO" id="GO:0005774">
    <property type="term" value="C:vacuolar membrane"/>
    <property type="evidence" value="ECO:0007669"/>
    <property type="project" value="TreeGrafter"/>
</dbReference>
<keyword evidence="8" id="KW-1185">Reference proteome</keyword>
<evidence type="ECO:0000313" key="7">
    <source>
        <dbReference type="EMBL" id="CAI4210205.1"/>
    </source>
</evidence>
<dbReference type="GO" id="GO:0015379">
    <property type="term" value="F:potassium:chloride symporter activity"/>
    <property type="evidence" value="ECO:0007669"/>
    <property type="project" value="TreeGrafter"/>
</dbReference>
<feature type="transmembrane region" description="Helical" evidence="5">
    <location>
        <begin position="21"/>
        <end position="54"/>
    </location>
</feature>
<reference evidence="7" key="1">
    <citation type="submission" date="2022-11" db="EMBL/GenBank/DDBJ databases">
        <authorList>
            <person name="Scott C."/>
            <person name="Bruce N."/>
        </authorList>
    </citation>
    <scope>NUCLEOTIDE SEQUENCE</scope>
</reference>
<evidence type="ECO:0000256" key="4">
    <source>
        <dbReference type="ARBA" id="ARBA00023136"/>
    </source>
</evidence>
<gene>
    <name evidence="7" type="ORF">PPNO1_LOCUS12</name>
</gene>
<dbReference type="AlphaFoldDB" id="A0A9P1GUC6"/>
<protein>
    <recommendedName>
        <fullName evidence="6">Amino acid permease/ SLC12A domain-containing protein</fullName>
    </recommendedName>
</protein>
<feature type="transmembrane region" description="Helical" evidence="5">
    <location>
        <begin position="98"/>
        <end position="117"/>
    </location>
</feature>
<feature type="transmembrane region" description="Helical" evidence="5">
    <location>
        <begin position="194"/>
        <end position="215"/>
    </location>
</feature>
<dbReference type="Pfam" id="PF00324">
    <property type="entry name" value="AA_permease"/>
    <property type="match status" value="1"/>
</dbReference>
<keyword evidence="3 5" id="KW-1133">Transmembrane helix</keyword>
<name>A0A9P1GUC6_9PEZI</name>
<dbReference type="GO" id="GO:0055064">
    <property type="term" value="P:chloride ion homeostasis"/>
    <property type="evidence" value="ECO:0007669"/>
    <property type="project" value="TreeGrafter"/>
</dbReference>
<dbReference type="PANTHER" id="PTHR11827">
    <property type="entry name" value="SOLUTE CARRIER FAMILY 12, CATION COTRANSPORTERS"/>
    <property type="match status" value="1"/>
</dbReference>
<dbReference type="EMBL" id="CALLCH030000001">
    <property type="protein sequence ID" value="CAI4210205.1"/>
    <property type="molecule type" value="Genomic_DNA"/>
</dbReference>
<evidence type="ECO:0000256" key="3">
    <source>
        <dbReference type="ARBA" id="ARBA00022989"/>
    </source>
</evidence>
<feature type="transmembrane region" description="Helical" evidence="5">
    <location>
        <begin position="160"/>
        <end position="182"/>
    </location>
</feature>
<dbReference type="GO" id="GO:0055075">
    <property type="term" value="P:potassium ion homeostasis"/>
    <property type="evidence" value="ECO:0007669"/>
    <property type="project" value="TreeGrafter"/>
</dbReference>
<sequence length="319" mass="33972">MAGPRVIDHARKDGKLGVLSGVYIPVCLSILSILMFLRFGLILGQIGLVGIIGMMTQACPEFGGSIGLLFYLSQVLNTALNIVGLIDCMSAIFAKASNALLVILSAAILTIPVSALVKKPFQDEELGLEFTGLSLRTLLDNLLPHSEEKSFHGLATFRDLFGILFPATSGIFAGASMSGDLLNPSKAIPKGTLWAMLTTFITYLVVILSMAATTTHDSFLKNANVIPYTNISPPLIFAGECAVTVFSALMGVIGSAKLLQALSRDRLLPGLSLFGLGTKNGDEPIFAMLLTYAIAQFALLADLNQIATFISMGYQMTFL</sequence>
<dbReference type="PANTHER" id="PTHR11827:SF72">
    <property type="entry name" value="GH08340P"/>
    <property type="match status" value="1"/>
</dbReference>
<feature type="domain" description="Amino acid permease/ SLC12A" evidence="6">
    <location>
        <begin position="103"/>
        <end position="303"/>
    </location>
</feature>
<keyword evidence="2 5" id="KW-0812">Transmembrane</keyword>
<dbReference type="Proteomes" id="UP000838763">
    <property type="component" value="Unassembled WGS sequence"/>
</dbReference>
<keyword evidence="4 5" id="KW-0472">Membrane</keyword>
<proteinExistence type="predicted"/>
<evidence type="ECO:0000259" key="6">
    <source>
        <dbReference type="Pfam" id="PF00324"/>
    </source>
</evidence>
<dbReference type="Gene3D" id="1.20.1740.10">
    <property type="entry name" value="Amino acid/polyamine transporter I"/>
    <property type="match status" value="1"/>
</dbReference>
<evidence type="ECO:0000256" key="5">
    <source>
        <dbReference type="SAM" id="Phobius"/>
    </source>
</evidence>
<dbReference type="InterPro" id="IPR004842">
    <property type="entry name" value="SLC12A_fam"/>
</dbReference>
<feature type="transmembrane region" description="Helical" evidence="5">
    <location>
        <begin position="66"/>
        <end position="86"/>
    </location>
</feature>
<organism evidence="7 8">
    <name type="scientific">Parascedosporium putredinis</name>
    <dbReference type="NCBI Taxonomy" id="1442378"/>
    <lineage>
        <taxon>Eukaryota</taxon>
        <taxon>Fungi</taxon>
        <taxon>Dikarya</taxon>
        <taxon>Ascomycota</taxon>
        <taxon>Pezizomycotina</taxon>
        <taxon>Sordariomycetes</taxon>
        <taxon>Hypocreomycetidae</taxon>
        <taxon>Microascales</taxon>
        <taxon>Microascaceae</taxon>
        <taxon>Parascedosporium</taxon>
    </lineage>
</organism>
<dbReference type="GO" id="GO:0006884">
    <property type="term" value="P:cell volume homeostasis"/>
    <property type="evidence" value="ECO:0007669"/>
    <property type="project" value="TreeGrafter"/>
</dbReference>